<comment type="subcellular location">
    <subcellularLocation>
        <location evidence="6">Cell membrane</location>
        <topology evidence="6">Multi-pass membrane protein</topology>
    </subcellularLocation>
    <subcellularLocation>
        <location evidence="1">Endomembrane system</location>
        <topology evidence="1">Multi-pass membrane protein</topology>
    </subcellularLocation>
    <subcellularLocation>
        <location evidence="7">Membrane</location>
        <topology evidence="7">Multi-pass membrane protein</topology>
    </subcellularLocation>
</comment>
<evidence type="ECO:0000256" key="2">
    <source>
        <dbReference type="ARBA" id="ARBA00022475"/>
    </source>
</evidence>
<feature type="transmembrane region" description="Helical" evidence="6">
    <location>
        <begin position="141"/>
        <end position="162"/>
    </location>
</feature>
<comment type="catalytic activity">
    <reaction evidence="6">
        <text>a quinone + NADH + 5 H(+)(in) = a quinol + NAD(+) + 4 H(+)(out)</text>
        <dbReference type="Rhea" id="RHEA:57888"/>
        <dbReference type="ChEBI" id="CHEBI:15378"/>
        <dbReference type="ChEBI" id="CHEBI:24646"/>
        <dbReference type="ChEBI" id="CHEBI:57540"/>
        <dbReference type="ChEBI" id="CHEBI:57945"/>
        <dbReference type="ChEBI" id="CHEBI:132124"/>
    </reaction>
</comment>
<dbReference type="GO" id="GO:0048038">
    <property type="term" value="F:quinone binding"/>
    <property type="evidence" value="ECO:0007669"/>
    <property type="project" value="UniProtKB-KW"/>
</dbReference>
<dbReference type="GO" id="GO:0005886">
    <property type="term" value="C:plasma membrane"/>
    <property type="evidence" value="ECO:0007669"/>
    <property type="project" value="UniProtKB-SubCell"/>
</dbReference>
<dbReference type="GO" id="GO:0042773">
    <property type="term" value="P:ATP synthesis coupled electron transport"/>
    <property type="evidence" value="ECO:0007669"/>
    <property type="project" value="InterPro"/>
</dbReference>
<keyword evidence="2 6" id="KW-1003">Cell membrane</keyword>
<feature type="transmembrane region" description="Helical" evidence="6">
    <location>
        <begin position="347"/>
        <end position="368"/>
    </location>
</feature>
<reference evidence="9" key="1">
    <citation type="submission" date="2019-09" db="EMBL/GenBank/DDBJ databases">
        <title>Characterisation of the sponge microbiome using genome-centric metagenomics.</title>
        <authorList>
            <person name="Engelberts J.P."/>
            <person name="Robbins S.J."/>
            <person name="De Goeij J.M."/>
            <person name="Aranda M."/>
            <person name="Bell S.C."/>
            <person name="Webster N.S."/>
        </authorList>
    </citation>
    <scope>NUCLEOTIDE SEQUENCE</scope>
    <source>
        <strain evidence="9">SB0662_bin_9</strain>
    </source>
</reference>
<feature type="transmembrane region" description="Helical" evidence="6">
    <location>
        <begin position="389"/>
        <end position="412"/>
    </location>
</feature>
<keyword evidence="5 6" id="KW-0472">Membrane</keyword>
<comment type="function">
    <text evidence="6">NDH-1 shuttles electrons from NADH, via FMN and iron-sulfur (Fe-S) centers, to quinones in the respiratory chain. The immediate electron acceptor for the enzyme in this species is believed to be ubiquinone. Couples the redox reaction to proton translocation (for every two electrons transferred, four hydrogen ions are translocated across the cytoplasmic membrane), and thus conserves the redox energy in a proton gradient.</text>
</comment>
<feature type="transmembrane region" description="Helical" evidence="6">
    <location>
        <begin position="46"/>
        <end position="67"/>
    </location>
</feature>
<dbReference type="EMBL" id="VXPY01000010">
    <property type="protein sequence ID" value="MYD88941.1"/>
    <property type="molecule type" value="Genomic_DNA"/>
</dbReference>
<keyword evidence="3 6" id="KW-0812">Transmembrane</keyword>
<feature type="transmembrane region" description="Helical" evidence="6">
    <location>
        <begin position="289"/>
        <end position="307"/>
    </location>
</feature>
<keyword evidence="6" id="KW-1278">Translocase</keyword>
<feature type="transmembrane region" description="Helical" evidence="6">
    <location>
        <begin position="87"/>
        <end position="106"/>
    </location>
</feature>
<evidence type="ECO:0000256" key="6">
    <source>
        <dbReference type="HAMAP-Rule" id="MF_00445"/>
    </source>
</evidence>
<protein>
    <recommendedName>
        <fullName evidence="6">NADH-quinone oxidoreductase subunit N</fullName>
        <ecNumber evidence="6">7.1.1.-</ecNumber>
    </recommendedName>
    <alternativeName>
        <fullName evidence="6">NADH dehydrogenase I subunit N</fullName>
    </alternativeName>
    <alternativeName>
        <fullName evidence="6">NDH-1 subunit N</fullName>
    </alternativeName>
</protein>
<dbReference type="AlphaFoldDB" id="A0A6B1DPA9"/>
<evidence type="ECO:0000256" key="1">
    <source>
        <dbReference type="ARBA" id="ARBA00004127"/>
    </source>
</evidence>
<feature type="transmembrane region" description="Helical" evidence="6">
    <location>
        <begin position="424"/>
        <end position="444"/>
    </location>
</feature>
<feature type="transmembrane region" description="Helical" evidence="6">
    <location>
        <begin position="118"/>
        <end position="135"/>
    </location>
</feature>
<feature type="transmembrane region" description="Helical" evidence="6">
    <location>
        <begin position="465"/>
        <end position="484"/>
    </location>
</feature>
<keyword evidence="4 6" id="KW-1133">Transmembrane helix</keyword>
<name>A0A6B1DPA9_9CHLR</name>
<evidence type="ECO:0000256" key="3">
    <source>
        <dbReference type="ARBA" id="ARBA00022692"/>
    </source>
</evidence>
<accession>A0A6B1DPA9</accession>
<comment type="caution">
    <text evidence="9">The sequence shown here is derived from an EMBL/GenBank/DDBJ whole genome shotgun (WGS) entry which is preliminary data.</text>
</comment>
<keyword evidence="6" id="KW-0830">Ubiquinone</keyword>
<feature type="transmembrane region" description="Helical" evidence="6">
    <location>
        <begin position="314"/>
        <end position="335"/>
    </location>
</feature>
<feature type="domain" description="NADH:quinone oxidoreductase/Mrp antiporter transmembrane" evidence="8">
    <location>
        <begin position="137"/>
        <end position="438"/>
    </location>
</feature>
<comment type="similarity">
    <text evidence="6">Belongs to the complex I subunit 2 family.</text>
</comment>
<keyword evidence="6" id="KW-0874">Quinone</keyword>
<feature type="transmembrane region" description="Helical" evidence="6">
    <location>
        <begin position="12"/>
        <end position="34"/>
    </location>
</feature>
<dbReference type="PANTHER" id="PTHR22773">
    <property type="entry name" value="NADH DEHYDROGENASE"/>
    <property type="match status" value="1"/>
</dbReference>
<keyword evidence="6" id="KW-0813">Transport</keyword>
<keyword evidence="6" id="KW-0520">NAD</keyword>
<dbReference type="InterPro" id="IPR001750">
    <property type="entry name" value="ND/Mrp_TM"/>
</dbReference>
<dbReference type="InterPro" id="IPR010096">
    <property type="entry name" value="NADH-Q_OxRdtase_suN/2"/>
</dbReference>
<feature type="transmembrane region" description="Helical" evidence="6">
    <location>
        <begin position="215"/>
        <end position="233"/>
    </location>
</feature>
<dbReference type="NCBIfam" id="TIGR01770">
    <property type="entry name" value="NDH_I_N"/>
    <property type="match status" value="1"/>
</dbReference>
<feature type="transmembrane region" description="Helical" evidence="6">
    <location>
        <begin position="174"/>
        <end position="195"/>
    </location>
</feature>
<gene>
    <name evidence="6" type="primary">nuoN</name>
    <name evidence="9" type="ORF">F4Y08_01185</name>
</gene>
<evidence type="ECO:0000259" key="8">
    <source>
        <dbReference type="Pfam" id="PF00361"/>
    </source>
</evidence>
<feature type="transmembrane region" description="Helical" evidence="6">
    <location>
        <begin position="265"/>
        <end position="283"/>
    </location>
</feature>
<evidence type="ECO:0000256" key="5">
    <source>
        <dbReference type="ARBA" id="ARBA00023136"/>
    </source>
</evidence>
<dbReference type="GO" id="GO:0008137">
    <property type="term" value="F:NADH dehydrogenase (ubiquinone) activity"/>
    <property type="evidence" value="ECO:0007669"/>
    <property type="project" value="InterPro"/>
</dbReference>
<proteinExistence type="inferred from homology"/>
<evidence type="ECO:0000256" key="7">
    <source>
        <dbReference type="RuleBase" id="RU000320"/>
    </source>
</evidence>
<comment type="subunit">
    <text evidence="6">NDH-1 is composed of 14 different subunits. Subunits NuoA, H, J, K, L, M, N constitute the membrane sector of the complex.</text>
</comment>
<evidence type="ECO:0000256" key="4">
    <source>
        <dbReference type="ARBA" id="ARBA00022989"/>
    </source>
</evidence>
<dbReference type="EC" id="7.1.1.-" evidence="6"/>
<dbReference type="Pfam" id="PF00361">
    <property type="entry name" value="Proton_antipo_M"/>
    <property type="match status" value="1"/>
</dbReference>
<evidence type="ECO:0000313" key="9">
    <source>
        <dbReference type="EMBL" id="MYD88941.1"/>
    </source>
</evidence>
<sequence>MFQETPVVEQFSLLAPEILLFTGGLVIFLIDVFARDRTDSGRGYATLALFTLSVAFVASLFQTYAFFELEVAQKPAAVFNMLEIDLFAALLKAPIILVMILITMAGSTYMNKRTERRGEFWSFFVWVTLAMSAALSASNLIMLYVAIEFLSITSYLLAGFLRDNQRSTEAGLKYFLYGAVASAAMLYGMTFVYGATGTLDLKGIAAYIAANDTSVLVPALLPATMFVMVGLGFKATLAPFFQWAPDTYDGAPTPVTIYLSTASKAIGLAVTARVFVVSMNALLVDWVPVMAGLSILTMTMGNLMALRQRDVKRMLAYSSVAHAGYLLIGITAVAAGTESYMDGINGLLIYLIAYMFTNVGAFLVVMVLEERANRTDIGAFEGLYRRAPALAVMLTVFLLSLAGIPATAGFWGKFFVFGAAVQRQYFWLAGAGVVNAGIAAWYYVNVVRVMYFGERETDAEPVSMPIGMGAVLVVCTLVVFWIGLYPDPLIEWATTASEQFLSVGS</sequence>
<dbReference type="HAMAP" id="MF_00445">
    <property type="entry name" value="NDH1_NuoN_1"/>
    <property type="match status" value="1"/>
</dbReference>
<dbReference type="GO" id="GO:0012505">
    <property type="term" value="C:endomembrane system"/>
    <property type="evidence" value="ECO:0007669"/>
    <property type="project" value="UniProtKB-SubCell"/>
</dbReference>
<organism evidence="9">
    <name type="scientific">Caldilineaceae bacterium SB0662_bin_9</name>
    <dbReference type="NCBI Taxonomy" id="2605258"/>
    <lineage>
        <taxon>Bacteria</taxon>
        <taxon>Bacillati</taxon>
        <taxon>Chloroflexota</taxon>
        <taxon>Caldilineae</taxon>
        <taxon>Caldilineales</taxon>
        <taxon>Caldilineaceae</taxon>
    </lineage>
</organism>
<dbReference type="GO" id="GO:0050136">
    <property type="term" value="F:NADH dehydrogenase (quinone) (non-electrogenic) activity"/>
    <property type="evidence" value="ECO:0007669"/>
    <property type="project" value="UniProtKB-UniRule"/>
</dbReference>